<name>A0AAD9UK28_RIDPI</name>
<gene>
    <name evidence="1" type="ORF">NP493_31g04005</name>
</gene>
<protein>
    <submittedName>
        <fullName evidence="1">Uncharacterized protein</fullName>
    </submittedName>
</protein>
<dbReference type="Proteomes" id="UP001209878">
    <property type="component" value="Unassembled WGS sequence"/>
</dbReference>
<accession>A0AAD9UK28</accession>
<evidence type="ECO:0000313" key="2">
    <source>
        <dbReference type="Proteomes" id="UP001209878"/>
    </source>
</evidence>
<comment type="caution">
    <text evidence="1">The sequence shown here is derived from an EMBL/GenBank/DDBJ whole genome shotgun (WGS) entry which is preliminary data.</text>
</comment>
<dbReference type="EMBL" id="JAODUO010000030">
    <property type="protein sequence ID" value="KAK2192443.1"/>
    <property type="molecule type" value="Genomic_DNA"/>
</dbReference>
<keyword evidence="2" id="KW-1185">Reference proteome</keyword>
<proteinExistence type="predicted"/>
<dbReference type="AlphaFoldDB" id="A0AAD9UK28"/>
<reference evidence="1" key="1">
    <citation type="journal article" date="2023" name="Mol. Biol. Evol.">
        <title>Third-Generation Sequencing Reveals the Adaptive Role of the Epigenome in Three Deep-Sea Polychaetes.</title>
        <authorList>
            <person name="Perez M."/>
            <person name="Aroh O."/>
            <person name="Sun Y."/>
            <person name="Lan Y."/>
            <person name="Juniper S.K."/>
            <person name="Young C.R."/>
            <person name="Angers B."/>
            <person name="Qian P.Y."/>
        </authorList>
    </citation>
    <scope>NUCLEOTIDE SEQUENCE</scope>
    <source>
        <strain evidence="1">R07B-5</strain>
    </source>
</reference>
<sequence length="154" mass="17390">MADVRPVGVSFRSVIVIFAPVRHVPQRAVVRHRGNSHAHVVGFQGFWVYCSARVSAAVVPIHAEFVLVAFPRLHERTSHFDLAVRRGFNLCRAERVSPERVDLPVCRQVPLHPIPSHAIIAAIAQADLKKNTIIIQPPRVDAKHRYRIQLITRI</sequence>
<organism evidence="1 2">
    <name type="scientific">Ridgeia piscesae</name>
    <name type="common">Tubeworm</name>
    <dbReference type="NCBI Taxonomy" id="27915"/>
    <lineage>
        <taxon>Eukaryota</taxon>
        <taxon>Metazoa</taxon>
        <taxon>Spiralia</taxon>
        <taxon>Lophotrochozoa</taxon>
        <taxon>Annelida</taxon>
        <taxon>Polychaeta</taxon>
        <taxon>Sedentaria</taxon>
        <taxon>Canalipalpata</taxon>
        <taxon>Sabellida</taxon>
        <taxon>Siboglinidae</taxon>
        <taxon>Ridgeia</taxon>
    </lineage>
</organism>
<evidence type="ECO:0000313" key="1">
    <source>
        <dbReference type="EMBL" id="KAK2192443.1"/>
    </source>
</evidence>